<protein>
    <submittedName>
        <fullName evidence="2">Glycosyltransferase family 2 protein</fullName>
        <ecNumber evidence="2">2.4.-.-</ecNumber>
    </submittedName>
</protein>
<keyword evidence="2" id="KW-0328">Glycosyltransferase</keyword>
<reference evidence="2 3" key="1">
    <citation type="journal article" date="2018" name="Int. J. Syst. Evol. Microbiol.">
        <title>Uliginosibacterium sediminicola sp. nov., isolated from freshwater sediment.</title>
        <authorList>
            <person name="Hwang W.M."/>
            <person name="Kim S.M."/>
            <person name="Kang K."/>
            <person name="Ahn T.Y."/>
        </authorList>
    </citation>
    <scope>NUCLEOTIDE SEQUENCE [LARGE SCALE GENOMIC DNA]</scope>
    <source>
        <strain evidence="2 3">M1-21</strain>
    </source>
</reference>
<organism evidence="2 3">
    <name type="scientific">Uliginosibacterium sediminicola</name>
    <dbReference type="NCBI Taxonomy" id="2024550"/>
    <lineage>
        <taxon>Bacteria</taxon>
        <taxon>Pseudomonadati</taxon>
        <taxon>Pseudomonadota</taxon>
        <taxon>Betaproteobacteria</taxon>
        <taxon>Rhodocyclales</taxon>
        <taxon>Zoogloeaceae</taxon>
        <taxon>Uliginosibacterium</taxon>
    </lineage>
</organism>
<keyword evidence="3" id="KW-1185">Reference proteome</keyword>
<dbReference type="EMBL" id="JBDIVE010000003">
    <property type="protein sequence ID" value="MEN3068232.1"/>
    <property type="molecule type" value="Genomic_DNA"/>
</dbReference>
<dbReference type="EC" id="2.4.-.-" evidence="2"/>
<dbReference type="CDD" id="cd04186">
    <property type="entry name" value="GT_2_like_c"/>
    <property type="match status" value="1"/>
</dbReference>
<dbReference type="PANTHER" id="PTHR43179:SF7">
    <property type="entry name" value="RHAMNOSYLTRANSFERASE WBBL"/>
    <property type="match status" value="1"/>
</dbReference>
<dbReference type="RefSeq" id="WP_345919002.1">
    <property type="nucleotide sequence ID" value="NZ_JBDIVE010000003.1"/>
</dbReference>
<gene>
    <name evidence="2" type="ORF">ABDB84_07050</name>
</gene>
<dbReference type="Proteomes" id="UP001410394">
    <property type="component" value="Unassembled WGS sequence"/>
</dbReference>
<proteinExistence type="predicted"/>
<sequence>MNASFQTYLPVSVVIVNYNAGDLLRACVIEALRQAVEVIVVDNASADNSLALLEQALPAEPRLSIVRTGANLGFAKGCNIGLARSTQSRVLFLNPDCVLSPGSLQRLLSVLDASPEVGMVGGLLMYPDGTEQGGGRRAVPTPWRSFVRAFGLVRFAKRWPRLFFDFHLHGQPLPAGPIEVEAISGALMLVRREALDDVGGWDEDYFLHCEDLDWCMRFNRKGWKILFVPDAPVVHQQGACSRSRPYFVEWHKHRGMVRFYRKFFREQYPGVLMWLVEAGVWLRFAVLAGVHSVRKVLGWLGLRRG</sequence>
<evidence type="ECO:0000313" key="3">
    <source>
        <dbReference type="Proteomes" id="UP001410394"/>
    </source>
</evidence>
<dbReference type="Gene3D" id="3.90.550.10">
    <property type="entry name" value="Spore Coat Polysaccharide Biosynthesis Protein SpsA, Chain A"/>
    <property type="match status" value="1"/>
</dbReference>
<evidence type="ECO:0000259" key="1">
    <source>
        <dbReference type="Pfam" id="PF00535"/>
    </source>
</evidence>
<evidence type="ECO:0000313" key="2">
    <source>
        <dbReference type="EMBL" id="MEN3068232.1"/>
    </source>
</evidence>
<dbReference type="PANTHER" id="PTHR43179">
    <property type="entry name" value="RHAMNOSYLTRANSFERASE WBBL"/>
    <property type="match status" value="1"/>
</dbReference>
<dbReference type="Pfam" id="PF00535">
    <property type="entry name" value="Glycos_transf_2"/>
    <property type="match status" value="1"/>
</dbReference>
<dbReference type="GO" id="GO:0016757">
    <property type="term" value="F:glycosyltransferase activity"/>
    <property type="evidence" value="ECO:0007669"/>
    <property type="project" value="UniProtKB-KW"/>
</dbReference>
<dbReference type="InterPro" id="IPR029044">
    <property type="entry name" value="Nucleotide-diphossugar_trans"/>
</dbReference>
<dbReference type="InterPro" id="IPR001173">
    <property type="entry name" value="Glyco_trans_2-like"/>
</dbReference>
<name>A0ABU9YX46_9RHOO</name>
<dbReference type="SUPFAM" id="SSF53448">
    <property type="entry name" value="Nucleotide-diphospho-sugar transferases"/>
    <property type="match status" value="1"/>
</dbReference>
<keyword evidence="2" id="KW-0808">Transferase</keyword>
<comment type="caution">
    <text evidence="2">The sequence shown here is derived from an EMBL/GenBank/DDBJ whole genome shotgun (WGS) entry which is preliminary data.</text>
</comment>
<feature type="domain" description="Glycosyltransferase 2-like" evidence="1">
    <location>
        <begin position="12"/>
        <end position="158"/>
    </location>
</feature>
<accession>A0ABU9YX46</accession>